<dbReference type="EMBL" id="LFZO01000026">
    <property type="protein sequence ID" value="KXT17084.1"/>
    <property type="molecule type" value="Genomic_DNA"/>
</dbReference>
<accession>A0A139IR84</accession>
<protein>
    <submittedName>
        <fullName evidence="1">Uncharacterized protein</fullName>
    </submittedName>
</protein>
<name>A0A139IR84_9PEZI</name>
<proteinExistence type="predicted"/>
<dbReference type="Proteomes" id="UP000073492">
    <property type="component" value="Unassembled WGS sequence"/>
</dbReference>
<organism evidence="1 2">
    <name type="scientific">Pseudocercospora musae</name>
    <dbReference type="NCBI Taxonomy" id="113226"/>
    <lineage>
        <taxon>Eukaryota</taxon>
        <taxon>Fungi</taxon>
        <taxon>Dikarya</taxon>
        <taxon>Ascomycota</taxon>
        <taxon>Pezizomycotina</taxon>
        <taxon>Dothideomycetes</taxon>
        <taxon>Dothideomycetidae</taxon>
        <taxon>Mycosphaerellales</taxon>
        <taxon>Mycosphaerellaceae</taxon>
        <taxon>Pseudocercospora</taxon>
    </lineage>
</organism>
<evidence type="ECO:0000313" key="2">
    <source>
        <dbReference type="Proteomes" id="UP000073492"/>
    </source>
</evidence>
<keyword evidence="2" id="KW-1185">Reference proteome</keyword>
<gene>
    <name evidence="1" type="ORF">AC579_4369</name>
</gene>
<reference evidence="1 2" key="1">
    <citation type="submission" date="2015-07" db="EMBL/GenBank/DDBJ databases">
        <title>Comparative genomics of the Sigatoka disease complex on banana suggests a link between parallel evolutionary changes in Pseudocercospora fijiensis and Pseudocercospora eumusae and increased virulence on the banana host.</title>
        <authorList>
            <person name="Chang T.-C."/>
            <person name="Salvucci A."/>
            <person name="Crous P.W."/>
            <person name="Stergiopoulos I."/>
        </authorList>
    </citation>
    <scope>NUCLEOTIDE SEQUENCE [LARGE SCALE GENOMIC DNA]</scope>
    <source>
        <strain evidence="1 2">CBS 116634</strain>
    </source>
</reference>
<evidence type="ECO:0000313" key="1">
    <source>
        <dbReference type="EMBL" id="KXT17084.1"/>
    </source>
</evidence>
<sequence>MRPPKAYAEFFIPQNPLETHDSVDSRRFYVSHSWLQHQYTPHRQACERILRTFPTSSNSSTILRAFSNQSKLTETCDQITMRTSIDSPSLG</sequence>
<comment type="caution">
    <text evidence="1">The sequence shown here is derived from an EMBL/GenBank/DDBJ whole genome shotgun (WGS) entry which is preliminary data.</text>
</comment>
<dbReference type="AlphaFoldDB" id="A0A139IR84"/>